<dbReference type="InterPro" id="IPR000477">
    <property type="entry name" value="RT_dom"/>
</dbReference>
<dbReference type="SUPFAM" id="SSF56672">
    <property type="entry name" value="DNA/RNA polymerases"/>
    <property type="match status" value="1"/>
</dbReference>
<dbReference type="Pfam" id="PF26215">
    <property type="entry name" value="HTH_animal"/>
    <property type="match status" value="1"/>
</dbReference>
<organism evidence="4">
    <name type="scientific">Cacopsylla melanoneura</name>
    <dbReference type="NCBI Taxonomy" id="428564"/>
    <lineage>
        <taxon>Eukaryota</taxon>
        <taxon>Metazoa</taxon>
        <taxon>Ecdysozoa</taxon>
        <taxon>Arthropoda</taxon>
        <taxon>Hexapoda</taxon>
        <taxon>Insecta</taxon>
        <taxon>Pterygota</taxon>
        <taxon>Neoptera</taxon>
        <taxon>Paraneoptera</taxon>
        <taxon>Hemiptera</taxon>
        <taxon>Sternorrhyncha</taxon>
        <taxon>Psylloidea</taxon>
        <taxon>Psyllidae</taxon>
        <taxon>Psyllinae</taxon>
        <taxon>Cacopsylla</taxon>
    </lineage>
</organism>
<dbReference type="PANTHER" id="PTHR21301">
    <property type="entry name" value="REVERSE TRANSCRIPTASE"/>
    <property type="match status" value="1"/>
</dbReference>
<dbReference type="AlphaFoldDB" id="A0A8D8WKG6"/>
<feature type="coiled-coil region" evidence="1">
    <location>
        <begin position="85"/>
        <end position="112"/>
    </location>
</feature>
<dbReference type="EMBL" id="HBUF01205524">
    <property type="protein sequence ID" value="CAG6663538.1"/>
    <property type="molecule type" value="Transcribed_RNA"/>
</dbReference>
<dbReference type="InterPro" id="IPR058912">
    <property type="entry name" value="HTH_animal"/>
</dbReference>
<reference evidence="4" key="1">
    <citation type="submission" date="2021-05" db="EMBL/GenBank/DDBJ databases">
        <authorList>
            <person name="Alioto T."/>
            <person name="Alioto T."/>
            <person name="Gomez Garrido J."/>
        </authorList>
    </citation>
    <scope>NUCLEOTIDE SEQUENCE</scope>
</reference>
<accession>A0A8D8WKG6</accession>
<proteinExistence type="predicted"/>
<dbReference type="GO" id="GO:0071897">
    <property type="term" value="P:DNA biosynthetic process"/>
    <property type="evidence" value="ECO:0007669"/>
    <property type="project" value="UniProtKB-ARBA"/>
</dbReference>
<evidence type="ECO:0000256" key="1">
    <source>
        <dbReference type="SAM" id="Coils"/>
    </source>
</evidence>
<sequence>MADDHIILSEVRRLYGSPSVQQISRIIKLNQKLATHEEDLVFLQACKENDVFPNFIKNCCKFIVPKDVSLQHKKNFENIQSRTHRQLLNAHIKEQNSTIRNLKNKINTANSDFEIKFNPSVECLLKIREFVSSAKNKSKLKKIDTLDKKFNNIIGNKLINKKNIMENVTKKWFKNLTKEIVPLNIQYVLSLGPKYNLPMIKLPVYDCLKEIEYILDDIAIDDSAKNKIRGNVTNLLTEKHKDIKSNHNTKDPLVDKRTLKQTKQYLIDHPDLIITRSDKGQVTVLMYKSDYEEKMLEILQDNSYKLSKTDPTSKFMKKNNYLIKKMHDLNHITDHKKRELMKYNSVVPKIYGLPKIHKPELKLRPIVSCINSPTYNLSKLLVPILQPLKNPEYNVKNSYQFRDFIKSKTINNGYKLISLDVVSLFTKIPTSLAVNLVLEKWDIIKNHTDIDLDLFKEIIEFCLSTAYFTYNGSIYTQSSLAMGCSLSPIIADIVLDDLFDKILPQLNDSVQFCVKYVDDTFLSVDENKIDFVLNTFNSYHPEIQFTLEVENNCCLPFLDVSVIKNTNGSVDICHYKKPTCSGRLLNYNSNQPYSYKINCAKNLINRTLNLSDSKFHKNLIPEIYSTLIDNNYPKNLIKKLIQNRNSNSTHQNISNNLPPIYYSFPYLGETSYKVEKTMKTLVPSIKFGHGSCNPLKSRGRGFDTL</sequence>
<protein>
    <recommendedName>
        <fullName evidence="5">Reverse transcriptase domain-containing protein</fullName>
    </recommendedName>
</protein>
<evidence type="ECO:0000313" key="4">
    <source>
        <dbReference type="EMBL" id="CAG6663538.1"/>
    </source>
</evidence>
<dbReference type="InterPro" id="IPR043502">
    <property type="entry name" value="DNA/RNA_pol_sf"/>
</dbReference>
<name>A0A8D8WKG6_9HEMI</name>
<dbReference type="PANTHER" id="PTHR21301:SF10">
    <property type="entry name" value="REVERSE TRANSCRIPTASE DOMAIN-CONTAINING PROTEIN"/>
    <property type="match status" value="1"/>
</dbReference>
<keyword evidence="1" id="KW-0175">Coiled coil</keyword>
<dbReference type="Pfam" id="PF00078">
    <property type="entry name" value="RVT_1"/>
    <property type="match status" value="1"/>
</dbReference>
<feature type="domain" description="Reverse transcriptase" evidence="2">
    <location>
        <begin position="356"/>
        <end position="528"/>
    </location>
</feature>
<evidence type="ECO:0000259" key="3">
    <source>
        <dbReference type="Pfam" id="PF26215"/>
    </source>
</evidence>
<feature type="domain" description="Helix-turn-helix" evidence="3">
    <location>
        <begin position="583"/>
        <end position="642"/>
    </location>
</feature>
<evidence type="ECO:0008006" key="5">
    <source>
        <dbReference type="Google" id="ProtNLM"/>
    </source>
</evidence>
<evidence type="ECO:0000259" key="2">
    <source>
        <dbReference type="Pfam" id="PF00078"/>
    </source>
</evidence>